<dbReference type="RefSeq" id="WP_016456111.1">
    <property type="nucleotide sequence ID" value="NZ_KE150269.1"/>
</dbReference>
<dbReference type="AlphaFoldDB" id="S2WIV8"/>
<dbReference type="EMBL" id="AGZR01000008">
    <property type="protein sequence ID" value="EPD32582.1"/>
    <property type="molecule type" value="Genomic_DNA"/>
</dbReference>
<evidence type="ECO:0000313" key="3">
    <source>
        <dbReference type="EMBL" id="EPD32584.1"/>
    </source>
</evidence>
<protein>
    <submittedName>
        <fullName evidence="2">Uncharacterized protein</fullName>
    </submittedName>
</protein>
<comment type="caution">
    <text evidence="2">The sequence shown here is derived from an EMBL/GenBank/DDBJ whole genome shotgun (WGS) entry which is preliminary data.</text>
</comment>
<keyword evidence="1" id="KW-0175">Coiled coil</keyword>
<feature type="coiled-coil region" evidence="1">
    <location>
        <begin position="43"/>
        <end position="70"/>
    </location>
</feature>
<organism evidence="2 4">
    <name type="scientific">Propionimicrobium lymphophilum ACS-093-V-SCH5</name>
    <dbReference type="NCBI Taxonomy" id="883161"/>
    <lineage>
        <taxon>Bacteria</taxon>
        <taxon>Bacillati</taxon>
        <taxon>Actinomycetota</taxon>
        <taxon>Actinomycetes</taxon>
        <taxon>Propionibacteriales</taxon>
        <taxon>Propionibacteriaceae</taxon>
        <taxon>Propionimicrobium</taxon>
    </lineage>
</organism>
<reference evidence="2 4" key="1">
    <citation type="submission" date="2013-04" db="EMBL/GenBank/DDBJ databases">
        <title>The Genome Sequence of Propionimicrobium lymphophilum ACS-093-V-SCH5.</title>
        <authorList>
            <consortium name="The Broad Institute Genomics Platform"/>
            <person name="Earl A."/>
            <person name="Ward D."/>
            <person name="Feldgarden M."/>
            <person name="Gevers D."/>
            <person name="Saerens B."/>
            <person name="Vaneechoutte M."/>
            <person name="Walker B."/>
            <person name="Young S."/>
            <person name="Zeng Q."/>
            <person name="Gargeya S."/>
            <person name="Fitzgerald M."/>
            <person name="Haas B."/>
            <person name="Abouelleil A."/>
            <person name="Allen A.W."/>
            <person name="Alvarado L."/>
            <person name="Arachchi H.M."/>
            <person name="Berlin A.M."/>
            <person name="Chapman S.B."/>
            <person name="Gainer-Dewar J."/>
            <person name="Goldberg J."/>
            <person name="Griggs A."/>
            <person name="Gujja S."/>
            <person name="Hansen M."/>
            <person name="Howarth C."/>
            <person name="Imamovic A."/>
            <person name="Ireland A."/>
            <person name="Larimer J."/>
            <person name="McCowan C."/>
            <person name="Murphy C."/>
            <person name="Pearson M."/>
            <person name="Poon T.W."/>
            <person name="Priest M."/>
            <person name="Roberts A."/>
            <person name="Saif S."/>
            <person name="Shea T."/>
            <person name="Sisk P."/>
            <person name="Sykes S."/>
            <person name="Wortman J."/>
            <person name="Nusbaum C."/>
            <person name="Birren B."/>
        </authorList>
    </citation>
    <scope>NUCLEOTIDE SEQUENCE [LARGE SCALE GENOMIC DNA]</scope>
    <source>
        <strain evidence="2 4">ACS-093-V-SCH5</strain>
    </source>
</reference>
<dbReference type="EMBL" id="AGZR01000008">
    <property type="protein sequence ID" value="EPD32584.1"/>
    <property type="molecule type" value="Genomic_DNA"/>
</dbReference>
<gene>
    <name evidence="2" type="ORF">HMPREF9306_01281</name>
    <name evidence="3" type="ORF">HMPREF9306_01283</name>
</gene>
<evidence type="ECO:0000313" key="4">
    <source>
        <dbReference type="Proteomes" id="UP000014417"/>
    </source>
</evidence>
<proteinExistence type="predicted"/>
<name>S2WIV8_9ACTN</name>
<evidence type="ECO:0000256" key="1">
    <source>
        <dbReference type="SAM" id="Coils"/>
    </source>
</evidence>
<dbReference type="HOGENOM" id="CLU_2701815_0_0_11"/>
<evidence type="ECO:0000313" key="2">
    <source>
        <dbReference type="EMBL" id="EPD32582.1"/>
    </source>
</evidence>
<keyword evidence="4" id="KW-1185">Reference proteome</keyword>
<dbReference type="Proteomes" id="UP000014417">
    <property type="component" value="Unassembled WGS sequence"/>
</dbReference>
<accession>S2WIV8</accession>
<sequence length="73" mass="8097">MNEQLTSVTLELKTRTIISEVACAIRKHAEYVASIAGDDYPLAVVLSAMAEDLKGKAQEMEAELREPEEEEQC</sequence>